<dbReference type="GO" id="GO:0009686">
    <property type="term" value="P:gibberellin biosynthetic process"/>
    <property type="evidence" value="ECO:0007669"/>
    <property type="project" value="InterPro"/>
</dbReference>
<evidence type="ECO:0000256" key="2">
    <source>
        <dbReference type="ARBA" id="ARBA00010617"/>
    </source>
</evidence>
<keyword evidence="3" id="KW-0812">Transmembrane</keyword>
<evidence type="ECO:0000256" key="1">
    <source>
        <dbReference type="ARBA" id="ARBA00004167"/>
    </source>
</evidence>
<evidence type="ECO:0000256" key="3">
    <source>
        <dbReference type="ARBA" id="ARBA00022692"/>
    </source>
</evidence>
<evidence type="ECO:0000313" key="6">
    <source>
        <dbReference type="EMBL" id="KAK2999355.1"/>
    </source>
</evidence>
<dbReference type="Proteomes" id="UP001188597">
    <property type="component" value="Unassembled WGS sequence"/>
</dbReference>
<dbReference type="GO" id="GO:0005783">
    <property type="term" value="C:endoplasmic reticulum"/>
    <property type="evidence" value="ECO:0007669"/>
    <property type="project" value="TreeGrafter"/>
</dbReference>
<dbReference type="PANTHER" id="PTHR47283:SF1">
    <property type="entry name" value="ENT-KAURENE OXIDASE, CHLOROPLASTIC"/>
    <property type="match status" value="1"/>
</dbReference>
<dbReference type="EMBL" id="JAVXUP010003307">
    <property type="protein sequence ID" value="KAK2999355.1"/>
    <property type="molecule type" value="Genomic_DNA"/>
</dbReference>
<dbReference type="InterPro" id="IPR044225">
    <property type="entry name" value="KO_chloroplastic"/>
</dbReference>
<reference evidence="6" key="1">
    <citation type="submission" date="2022-12" db="EMBL/GenBank/DDBJ databases">
        <title>Draft genome assemblies for two species of Escallonia (Escalloniales).</title>
        <authorList>
            <person name="Chanderbali A."/>
            <person name="Dervinis C."/>
            <person name="Anghel I."/>
            <person name="Soltis D."/>
            <person name="Soltis P."/>
            <person name="Zapata F."/>
        </authorList>
    </citation>
    <scope>NUCLEOTIDE SEQUENCE</scope>
    <source>
        <strain evidence="6">UCBG64.0493</strain>
        <tissue evidence="6">Leaf</tissue>
    </source>
</reference>
<dbReference type="InterPro" id="IPR001128">
    <property type="entry name" value="Cyt_P450"/>
</dbReference>
<dbReference type="GO" id="GO:0052615">
    <property type="term" value="F:ent-kaurene oxidase activity"/>
    <property type="evidence" value="ECO:0007669"/>
    <property type="project" value="InterPro"/>
</dbReference>
<proteinExistence type="inferred from homology"/>
<dbReference type="GO" id="GO:0009707">
    <property type="term" value="C:chloroplast outer membrane"/>
    <property type="evidence" value="ECO:0007669"/>
    <property type="project" value="TreeGrafter"/>
</dbReference>
<evidence type="ECO:0000313" key="7">
    <source>
        <dbReference type="Proteomes" id="UP001188597"/>
    </source>
</evidence>
<comment type="caution">
    <text evidence="6">The sequence shown here is derived from an EMBL/GenBank/DDBJ whole genome shotgun (WGS) entry which is preliminary data.</text>
</comment>
<dbReference type="InterPro" id="IPR036396">
    <property type="entry name" value="Cyt_P450_sf"/>
</dbReference>
<dbReference type="Pfam" id="PF00067">
    <property type="entry name" value="p450"/>
    <property type="match status" value="1"/>
</dbReference>
<dbReference type="GO" id="GO:0020037">
    <property type="term" value="F:heme binding"/>
    <property type="evidence" value="ECO:0007669"/>
    <property type="project" value="InterPro"/>
</dbReference>
<dbReference type="GO" id="GO:0016709">
    <property type="term" value="F:oxidoreductase activity, acting on paired donors, with incorporation or reduction of molecular oxygen, NAD(P)H as one donor, and incorporation of one atom of oxygen"/>
    <property type="evidence" value="ECO:0007669"/>
    <property type="project" value="TreeGrafter"/>
</dbReference>
<name>A0AA89AE24_9ASTE</name>
<dbReference type="PANTHER" id="PTHR47283">
    <property type="entry name" value="ENT-KAURENE OXIDASE, CHLOROPLASTIC"/>
    <property type="match status" value="1"/>
</dbReference>
<dbReference type="AlphaFoldDB" id="A0AA89AE24"/>
<dbReference type="Gene3D" id="1.10.630.10">
    <property type="entry name" value="Cytochrome P450"/>
    <property type="match status" value="1"/>
</dbReference>
<gene>
    <name evidence="6" type="ORF">RJ639_022758</name>
</gene>
<keyword evidence="4" id="KW-1133">Transmembrane helix</keyword>
<dbReference type="GO" id="GO:0010241">
    <property type="term" value="P:ent-kaurene oxidation to kaurenoic acid"/>
    <property type="evidence" value="ECO:0007669"/>
    <property type="project" value="InterPro"/>
</dbReference>
<protein>
    <submittedName>
        <fullName evidence="6">Uncharacterized protein</fullName>
    </submittedName>
</protein>
<dbReference type="GO" id="GO:0005506">
    <property type="term" value="F:iron ion binding"/>
    <property type="evidence" value="ECO:0007669"/>
    <property type="project" value="InterPro"/>
</dbReference>
<keyword evidence="7" id="KW-1185">Reference proteome</keyword>
<evidence type="ECO:0000256" key="5">
    <source>
        <dbReference type="ARBA" id="ARBA00023136"/>
    </source>
</evidence>
<evidence type="ECO:0000256" key="4">
    <source>
        <dbReference type="ARBA" id="ARBA00022989"/>
    </source>
</evidence>
<accession>A0AA89AE24</accession>
<comment type="subcellular location">
    <subcellularLocation>
        <location evidence="1">Membrane</location>
        <topology evidence="1">Single-pass membrane protein</topology>
    </subcellularLocation>
</comment>
<keyword evidence="5" id="KW-0472">Membrane</keyword>
<comment type="similarity">
    <text evidence="2">Belongs to the cytochrome P450 family.</text>
</comment>
<organism evidence="6 7">
    <name type="scientific">Escallonia herrerae</name>
    <dbReference type="NCBI Taxonomy" id="1293975"/>
    <lineage>
        <taxon>Eukaryota</taxon>
        <taxon>Viridiplantae</taxon>
        <taxon>Streptophyta</taxon>
        <taxon>Embryophyta</taxon>
        <taxon>Tracheophyta</taxon>
        <taxon>Spermatophyta</taxon>
        <taxon>Magnoliopsida</taxon>
        <taxon>eudicotyledons</taxon>
        <taxon>Gunneridae</taxon>
        <taxon>Pentapetalae</taxon>
        <taxon>asterids</taxon>
        <taxon>campanulids</taxon>
        <taxon>Escalloniales</taxon>
        <taxon>Escalloniaceae</taxon>
        <taxon>Escallonia</taxon>
    </lineage>
</organism>
<dbReference type="SUPFAM" id="SSF48264">
    <property type="entry name" value="Cytochrome P450"/>
    <property type="match status" value="1"/>
</dbReference>
<sequence length="94" mass="10833">MGGKVCEHPEEWRPERFLDKNNDNVDLYKMMAFGGGNRLYAGALQTMPISCMSTDLYKSLSLNTMMGWKEKLIRKYLRLKNFIPGGIGYSFKTQ</sequence>